<accession>A0A066Z4U2</accession>
<feature type="region of interest" description="Disordered" evidence="1">
    <location>
        <begin position="70"/>
        <end position="448"/>
    </location>
</feature>
<sequence length="448" mass="47540">MPGRAGAGRGGEQGGGGGEGGGEGEGDGSGSGGERAGEGGAEGESGDLEAGAGGEDLAAEVVGRFAVADGEQARELRPLAEAGQGGRGDQQERVRRRGEGQGRRLQQCADADRGVRGEQVGAAGESGVRQERGHRRTGQQERAAARAAQCGLTQQRQAGGQHALARAGAQRDDGGPGQRRTLRQHPETRDEFGADGGPVVAGVGAGGQGPGRGQGHRDQAGRDQDRRARTERHRDRARERRAGESRHAVGHRVQGVRPGQPVTGSHPGQLGRPAAGQRRAEQPRRRGQQQHGRQRQAVQRQQDAEQPRGVQRQRDGQQTAGAAGPIEPDTEQRAAQRRSGRQRGQQRGRLARRTGHGETRQQQRRPRHLVTGPGSHGTRQATAEERTPDHPPDATSVTENWTRCVTSGRADRDGRHGHPRRAPAGVGRQRPDARTPSSKARRRQQGGP</sequence>
<evidence type="ECO:0000256" key="1">
    <source>
        <dbReference type="SAM" id="MobiDB-lite"/>
    </source>
</evidence>
<dbReference type="HOGENOM" id="CLU_610814_0_0_11"/>
<feature type="compositionally biased region" description="Basic and acidic residues" evidence="1">
    <location>
        <begin position="89"/>
        <end position="102"/>
    </location>
</feature>
<feature type="compositionally biased region" description="Gly residues" evidence="1">
    <location>
        <begin position="1"/>
        <end position="43"/>
    </location>
</feature>
<protein>
    <submittedName>
        <fullName evidence="2">Uncharacterized protein</fullName>
    </submittedName>
</protein>
<name>A0A066Z4U2_9ACTN</name>
<feature type="compositionally biased region" description="Basic and acidic residues" evidence="1">
    <location>
        <begin position="215"/>
        <end position="247"/>
    </location>
</feature>
<dbReference type="Proteomes" id="UP000027178">
    <property type="component" value="Unassembled WGS sequence"/>
</dbReference>
<feature type="region of interest" description="Disordered" evidence="1">
    <location>
        <begin position="1"/>
        <end position="56"/>
    </location>
</feature>
<feature type="compositionally biased region" description="Basic residues" evidence="1">
    <location>
        <begin position="285"/>
        <end position="294"/>
    </location>
</feature>
<feature type="compositionally biased region" description="Polar residues" evidence="1">
    <location>
        <begin position="395"/>
        <end position="405"/>
    </location>
</feature>
<keyword evidence="3" id="KW-1185">Reference proteome</keyword>
<feature type="compositionally biased region" description="Basic residues" evidence="1">
    <location>
        <begin position="439"/>
        <end position="448"/>
    </location>
</feature>
<evidence type="ECO:0000313" key="3">
    <source>
        <dbReference type="Proteomes" id="UP000027178"/>
    </source>
</evidence>
<proteinExistence type="predicted"/>
<comment type="caution">
    <text evidence="2">The sequence shown here is derived from an EMBL/GenBank/DDBJ whole genome shotgun (WGS) entry which is preliminary data.</text>
</comment>
<gene>
    <name evidence="2" type="ORF">KCH_10150</name>
</gene>
<dbReference type="EMBL" id="JNBY01000045">
    <property type="protein sequence ID" value="KDN87244.1"/>
    <property type="molecule type" value="Genomic_DNA"/>
</dbReference>
<evidence type="ECO:0000313" key="2">
    <source>
        <dbReference type="EMBL" id="KDN87244.1"/>
    </source>
</evidence>
<dbReference type="AlphaFoldDB" id="A0A066Z4U2"/>
<organism evidence="2 3">
    <name type="scientific">Kitasatospora cheerisanensis KCTC 2395</name>
    <dbReference type="NCBI Taxonomy" id="1348663"/>
    <lineage>
        <taxon>Bacteria</taxon>
        <taxon>Bacillati</taxon>
        <taxon>Actinomycetota</taxon>
        <taxon>Actinomycetes</taxon>
        <taxon>Kitasatosporales</taxon>
        <taxon>Streptomycetaceae</taxon>
        <taxon>Kitasatospora</taxon>
    </lineage>
</organism>
<feature type="compositionally biased region" description="Basic and acidic residues" evidence="1">
    <location>
        <begin position="382"/>
        <end position="392"/>
    </location>
</feature>
<feature type="compositionally biased region" description="Gly residues" evidence="1">
    <location>
        <begin position="203"/>
        <end position="213"/>
    </location>
</feature>
<reference evidence="2 3" key="1">
    <citation type="submission" date="2014-05" db="EMBL/GenBank/DDBJ databases">
        <title>Draft Genome Sequence of Kitasatospora cheerisanensis KCTC 2395.</title>
        <authorList>
            <person name="Nam D.H."/>
        </authorList>
    </citation>
    <scope>NUCLEOTIDE SEQUENCE [LARGE SCALE GENOMIC DNA]</scope>
    <source>
        <strain evidence="2 3">KCTC 2395</strain>
    </source>
</reference>
<feature type="compositionally biased region" description="Basic residues" evidence="1">
    <location>
        <begin position="335"/>
        <end position="354"/>
    </location>
</feature>